<proteinExistence type="predicted"/>
<evidence type="ECO:0000313" key="1">
    <source>
        <dbReference type="EMBL" id="KUG25328.1"/>
    </source>
</evidence>
<name>A0A0W8FWS1_9ZZZZ</name>
<organism evidence="1">
    <name type="scientific">hydrocarbon metagenome</name>
    <dbReference type="NCBI Taxonomy" id="938273"/>
    <lineage>
        <taxon>unclassified sequences</taxon>
        <taxon>metagenomes</taxon>
        <taxon>ecological metagenomes</taxon>
    </lineage>
</organism>
<accession>A0A0W8FWS1</accession>
<dbReference type="AlphaFoldDB" id="A0A0W8FWS1"/>
<sequence length="101" mass="12105">MIKNPLKYCLLFFFVILFSNAELLHIERNNSNEEIFVSIVNQYEITDNLIENEIDFLKRESAKQSNHNYLFNNLAQRIDKGRIIDLSQKLFWGRVRLELQI</sequence>
<gene>
    <name evidence="1" type="ORF">ASZ90_004855</name>
</gene>
<reference evidence="1" key="1">
    <citation type="journal article" date="2015" name="Proc. Natl. Acad. Sci. U.S.A.">
        <title>Networks of energetic and metabolic interactions define dynamics in microbial communities.</title>
        <authorList>
            <person name="Embree M."/>
            <person name="Liu J.K."/>
            <person name="Al-Bassam M.M."/>
            <person name="Zengler K."/>
        </authorList>
    </citation>
    <scope>NUCLEOTIDE SEQUENCE</scope>
</reference>
<dbReference type="EMBL" id="LNQE01000715">
    <property type="protein sequence ID" value="KUG25328.1"/>
    <property type="molecule type" value="Genomic_DNA"/>
</dbReference>
<protein>
    <submittedName>
        <fullName evidence="1">Uncharacterized protein</fullName>
    </submittedName>
</protein>
<comment type="caution">
    <text evidence="1">The sequence shown here is derived from an EMBL/GenBank/DDBJ whole genome shotgun (WGS) entry which is preliminary data.</text>
</comment>